<dbReference type="Proteomes" id="UP000027238">
    <property type="component" value="Unassembled WGS sequence"/>
</dbReference>
<feature type="region of interest" description="Disordered" evidence="1">
    <location>
        <begin position="338"/>
        <end position="357"/>
    </location>
</feature>
<proteinExistence type="predicted"/>
<protein>
    <submittedName>
        <fullName evidence="2">Putative 2OG-Fe(II)oxygenase</fullName>
    </submittedName>
</protein>
<dbReference type="OrthoDB" id="27483at2759"/>
<dbReference type="AlphaFoldDB" id="A0A066X423"/>
<comment type="caution">
    <text evidence="2">The sequence shown here is derived from an EMBL/GenBank/DDBJ whole genome shotgun (WGS) entry which is preliminary data.</text>
</comment>
<keyword evidence="3" id="KW-1185">Reference proteome</keyword>
<reference evidence="3" key="1">
    <citation type="journal article" date="2014" name="Genome Announc.">
        <title>Draft genome sequence of Colletotrichum sublineola, a destructive pathogen of cultivated sorghum.</title>
        <authorList>
            <person name="Baroncelli R."/>
            <person name="Sanz-Martin J.M."/>
            <person name="Rech G.E."/>
            <person name="Sukno S.A."/>
            <person name="Thon M.R."/>
        </authorList>
    </citation>
    <scope>NUCLEOTIDE SEQUENCE [LARGE SCALE GENOMIC DNA]</scope>
    <source>
        <strain evidence="3">TX430BB</strain>
    </source>
</reference>
<sequence>MDYECWKDTLWECLKGIKSVGDIATFTRHTAYTNPGLKIEGHPAIPLPLTPEHAELLKGACRQAPFGKGNNTLVDTSVRNTWELENHQFELLNPEWPAFLVRVGGESARGLGLRNIALKPHKLLLYEKGSFFKRHKDTEKEPGMVGTLVVCLPSDHTGGDVHLSFGSKKRTYSTAPNSSFDLTTLAWYSDVSHEVKELEAGYRLALTYNIVVQNDSEKQSAGFFGKQARQIEKFLTEWQMMFHNKERLIHPLEHKYSQASLSMHNMKGRDGAVCRALDKVASECGVYLLLGHLTRSEGGYLGDDEDTYNNLTDLYLLDGKPIGRGDMPADEEILDLNKLSEGNPDSEEEGEYTGNEAAESTLRYHNTMVTEDMEKLMKDRNTEGIAKPPLLRVLRKAFRSGETSKTLAPIAVYWAMTLEDSAIYKTAMTTAMKCSVQDIRDSAIKTAVDFIEQRFGDDPESIDWDKWVGSATEMDTLTGVQETISRFTPVFRKDTVKDSFVEWGECMLDKKLNNQVEFNISEHLFFIKTIEKKHNNKDWLMSTVLHSVFVNKDQVEFSIAKELFEYVLHHGFAKLLLQGADLLPKPADSGPQYFWSLTRKPTHVSPTCSGPLKDFVAIVDHCLSLKLTEKGRELLEACCNQLAWTKAEWDPKKVCGDIISQLLSPIINTLKEHSVPHTQGVKDLFEVILREGLHANIPPTPPKRRGWSYEPCVCFRNHGGPGHKCKDCEALNAFLVAPDQKSWRYQAGKVTRDHLEDQLRSYVSGYTYDSQMPYFKITTQKTKGTHTLVVEKTEQEFADAVVSWQQSVRALDSRLVPLRTEIVAEMLGDKDYRELVIAEDLQAQLAVSERLVPSGMKRALDGAATTELPGAKKVRL</sequence>
<accession>A0A066X423</accession>
<dbReference type="eggNOG" id="ENOG502QWAB">
    <property type="taxonomic scope" value="Eukaryota"/>
</dbReference>
<evidence type="ECO:0000256" key="1">
    <source>
        <dbReference type="SAM" id="MobiDB-lite"/>
    </source>
</evidence>
<dbReference type="Gene3D" id="2.60.120.620">
    <property type="entry name" value="q2cbj1_9rhob like domain"/>
    <property type="match status" value="1"/>
</dbReference>
<evidence type="ECO:0000313" key="2">
    <source>
        <dbReference type="EMBL" id="KDN63898.1"/>
    </source>
</evidence>
<dbReference type="HOGENOM" id="CLU_007520_1_3_1"/>
<dbReference type="EMBL" id="JMSE01001181">
    <property type="protein sequence ID" value="KDN63898.1"/>
    <property type="molecule type" value="Genomic_DNA"/>
</dbReference>
<name>A0A066X423_COLSU</name>
<organism evidence="2 3">
    <name type="scientific">Colletotrichum sublineola</name>
    <name type="common">Sorghum anthracnose fungus</name>
    <dbReference type="NCBI Taxonomy" id="1173701"/>
    <lineage>
        <taxon>Eukaryota</taxon>
        <taxon>Fungi</taxon>
        <taxon>Dikarya</taxon>
        <taxon>Ascomycota</taxon>
        <taxon>Pezizomycotina</taxon>
        <taxon>Sordariomycetes</taxon>
        <taxon>Hypocreomycetidae</taxon>
        <taxon>Glomerellales</taxon>
        <taxon>Glomerellaceae</taxon>
        <taxon>Colletotrichum</taxon>
        <taxon>Colletotrichum graminicola species complex</taxon>
    </lineage>
</organism>
<dbReference type="PANTHER" id="PTHR33099">
    <property type="entry name" value="FE2OG DIOXYGENASE DOMAIN-CONTAINING PROTEIN"/>
    <property type="match status" value="1"/>
</dbReference>
<gene>
    <name evidence="2" type="ORF">CSUB01_08779</name>
</gene>
<evidence type="ECO:0000313" key="3">
    <source>
        <dbReference type="Proteomes" id="UP000027238"/>
    </source>
</evidence>
<dbReference type="PANTHER" id="PTHR33099:SF7">
    <property type="entry name" value="MYND-TYPE DOMAIN-CONTAINING PROTEIN"/>
    <property type="match status" value="1"/>
</dbReference>
<dbReference type="OMA" id="RYHDTVA"/>